<protein>
    <recommendedName>
        <fullName evidence="9">Unspecific monooxygenase</fullName>
    </recommendedName>
</protein>
<dbReference type="PROSITE" id="PS00086">
    <property type="entry name" value="CYTOCHROME_P450"/>
    <property type="match status" value="1"/>
</dbReference>
<evidence type="ECO:0000256" key="3">
    <source>
        <dbReference type="ARBA" id="ARBA00023004"/>
    </source>
</evidence>
<evidence type="ECO:0000256" key="4">
    <source>
        <dbReference type="ARBA" id="ARBA00023033"/>
    </source>
</evidence>
<dbReference type="GO" id="GO:0005506">
    <property type="term" value="F:iron ion binding"/>
    <property type="evidence" value="ECO:0007669"/>
    <property type="project" value="InterPro"/>
</dbReference>
<keyword evidence="8" id="KW-1185">Reference proteome</keyword>
<gene>
    <name evidence="7" type="ORF">TELCIR_12535</name>
</gene>
<comment type="cofactor">
    <cofactor evidence="5">
        <name>heme</name>
        <dbReference type="ChEBI" id="CHEBI:30413"/>
    </cofactor>
</comment>
<dbReference type="PRINTS" id="PR00463">
    <property type="entry name" value="EP450I"/>
</dbReference>
<dbReference type="InterPro" id="IPR050182">
    <property type="entry name" value="Cytochrome_P450_fam2"/>
</dbReference>
<evidence type="ECO:0000256" key="1">
    <source>
        <dbReference type="ARBA" id="ARBA00010617"/>
    </source>
</evidence>
<evidence type="ECO:0008006" key="9">
    <source>
        <dbReference type="Google" id="ProtNLM"/>
    </source>
</evidence>
<dbReference type="Gene3D" id="1.10.630.10">
    <property type="entry name" value="Cytochrome P450"/>
    <property type="match status" value="1"/>
</dbReference>
<dbReference type="InterPro" id="IPR036396">
    <property type="entry name" value="Cyt_P450_sf"/>
</dbReference>
<dbReference type="InterPro" id="IPR001128">
    <property type="entry name" value="Cyt_P450"/>
</dbReference>
<dbReference type="GO" id="GO:0006805">
    <property type="term" value="P:xenobiotic metabolic process"/>
    <property type="evidence" value="ECO:0007669"/>
    <property type="project" value="TreeGrafter"/>
</dbReference>
<evidence type="ECO:0000313" key="7">
    <source>
        <dbReference type="EMBL" id="PIO65776.1"/>
    </source>
</evidence>
<evidence type="ECO:0000256" key="2">
    <source>
        <dbReference type="ARBA" id="ARBA00022723"/>
    </source>
</evidence>
<sequence length="98" mass="11463">MISKELKIFPNPYNFEPRRHLAEDGTFVRIEEVIPFSMGKRQCLGESIARMELFLFLANLFNKFKEIGSSIFMEAMEENGGEGMKFRFPPVEINFHQL</sequence>
<organism evidence="7 8">
    <name type="scientific">Teladorsagia circumcincta</name>
    <name type="common">Brown stomach worm</name>
    <name type="synonym">Ostertagia circumcincta</name>
    <dbReference type="NCBI Taxonomy" id="45464"/>
    <lineage>
        <taxon>Eukaryota</taxon>
        <taxon>Metazoa</taxon>
        <taxon>Ecdysozoa</taxon>
        <taxon>Nematoda</taxon>
        <taxon>Chromadorea</taxon>
        <taxon>Rhabditida</taxon>
        <taxon>Rhabditina</taxon>
        <taxon>Rhabditomorpha</taxon>
        <taxon>Strongyloidea</taxon>
        <taxon>Trichostrongylidae</taxon>
        <taxon>Teladorsagia</taxon>
    </lineage>
</organism>
<keyword evidence="4 6" id="KW-0503">Monooxygenase</keyword>
<proteinExistence type="inferred from homology"/>
<evidence type="ECO:0000256" key="5">
    <source>
        <dbReference type="PIRSR" id="PIRSR602401-1"/>
    </source>
</evidence>
<keyword evidence="6" id="KW-0560">Oxidoreductase</keyword>
<dbReference type="InterPro" id="IPR002401">
    <property type="entry name" value="Cyt_P450_E_grp-I"/>
</dbReference>
<evidence type="ECO:0000313" key="8">
    <source>
        <dbReference type="Proteomes" id="UP000230423"/>
    </source>
</evidence>
<dbReference type="Proteomes" id="UP000230423">
    <property type="component" value="Unassembled WGS sequence"/>
</dbReference>
<dbReference type="AlphaFoldDB" id="A0A2G9U6A3"/>
<dbReference type="OrthoDB" id="2789670at2759"/>
<dbReference type="GO" id="GO:0006082">
    <property type="term" value="P:organic acid metabolic process"/>
    <property type="evidence" value="ECO:0007669"/>
    <property type="project" value="TreeGrafter"/>
</dbReference>
<keyword evidence="2 5" id="KW-0479">Metal-binding</keyword>
<dbReference type="EMBL" id="KZ348741">
    <property type="protein sequence ID" value="PIO65776.1"/>
    <property type="molecule type" value="Genomic_DNA"/>
</dbReference>
<feature type="binding site" description="axial binding residue" evidence="5">
    <location>
        <position position="43"/>
    </location>
    <ligand>
        <name>heme</name>
        <dbReference type="ChEBI" id="CHEBI:30413"/>
    </ligand>
    <ligandPart>
        <name>Fe</name>
        <dbReference type="ChEBI" id="CHEBI:18248"/>
    </ligandPart>
</feature>
<dbReference type="InterPro" id="IPR017972">
    <property type="entry name" value="Cyt_P450_CS"/>
</dbReference>
<dbReference type="PANTHER" id="PTHR24300:SF375">
    <property type="entry name" value="CYTOCHROME P450 FAMILY"/>
    <property type="match status" value="1"/>
</dbReference>
<dbReference type="SUPFAM" id="SSF48264">
    <property type="entry name" value="Cytochrome P450"/>
    <property type="match status" value="1"/>
</dbReference>
<evidence type="ECO:0000256" key="6">
    <source>
        <dbReference type="RuleBase" id="RU000461"/>
    </source>
</evidence>
<dbReference type="Pfam" id="PF00067">
    <property type="entry name" value="p450"/>
    <property type="match status" value="1"/>
</dbReference>
<dbReference type="GO" id="GO:0005737">
    <property type="term" value="C:cytoplasm"/>
    <property type="evidence" value="ECO:0007669"/>
    <property type="project" value="TreeGrafter"/>
</dbReference>
<keyword evidence="5 6" id="KW-0349">Heme</keyword>
<accession>A0A2G9U6A3</accession>
<name>A0A2G9U6A3_TELCI</name>
<keyword evidence="3 5" id="KW-0408">Iron</keyword>
<dbReference type="GO" id="GO:0016712">
    <property type="term" value="F:oxidoreductase activity, acting on paired donors, with incorporation or reduction of molecular oxygen, reduced flavin or flavoprotein as one donor, and incorporation of one atom of oxygen"/>
    <property type="evidence" value="ECO:0007669"/>
    <property type="project" value="TreeGrafter"/>
</dbReference>
<reference evidence="7 8" key="1">
    <citation type="submission" date="2015-09" db="EMBL/GenBank/DDBJ databases">
        <title>Draft genome of the parasitic nematode Teladorsagia circumcincta isolate WARC Sus (inbred).</title>
        <authorList>
            <person name="Mitreva M."/>
        </authorList>
    </citation>
    <scope>NUCLEOTIDE SEQUENCE [LARGE SCALE GENOMIC DNA]</scope>
    <source>
        <strain evidence="7 8">S</strain>
    </source>
</reference>
<dbReference type="PANTHER" id="PTHR24300">
    <property type="entry name" value="CYTOCHROME P450 508A4-RELATED"/>
    <property type="match status" value="1"/>
</dbReference>
<comment type="similarity">
    <text evidence="1 6">Belongs to the cytochrome P450 family.</text>
</comment>
<dbReference type="GO" id="GO:0020037">
    <property type="term" value="F:heme binding"/>
    <property type="evidence" value="ECO:0007669"/>
    <property type="project" value="InterPro"/>
</dbReference>